<evidence type="ECO:0000259" key="1">
    <source>
        <dbReference type="Pfam" id="PF14200"/>
    </source>
</evidence>
<gene>
    <name evidence="2" type="ORF">ACFOY2_53760</name>
</gene>
<organism evidence="2 3">
    <name type="scientific">Nonomuraea purpurea</name>
    <dbReference type="NCBI Taxonomy" id="1849276"/>
    <lineage>
        <taxon>Bacteria</taxon>
        <taxon>Bacillati</taxon>
        <taxon>Actinomycetota</taxon>
        <taxon>Actinomycetes</taxon>
        <taxon>Streptosporangiales</taxon>
        <taxon>Streptosporangiaceae</taxon>
        <taxon>Nonomuraea</taxon>
    </lineage>
</organism>
<comment type="caution">
    <text evidence="2">The sequence shown here is derived from an EMBL/GenBank/DDBJ whole genome shotgun (WGS) entry which is preliminary data.</text>
</comment>
<dbReference type="Proteomes" id="UP001595851">
    <property type="component" value="Unassembled WGS sequence"/>
</dbReference>
<dbReference type="Pfam" id="PF14200">
    <property type="entry name" value="RicinB_lectin_2"/>
    <property type="match status" value="1"/>
</dbReference>
<dbReference type="Gene3D" id="2.80.10.50">
    <property type="match status" value="1"/>
</dbReference>
<feature type="domain" description="Ricin B lectin" evidence="1">
    <location>
        <begin position="28"/>
        <end position="86"/>
    </location>
</feature>
<reference evidence="3" key="1">
    <citation type="journal article" date="2019" name="Int. J. Syst. Evol. Microbiol.">
        <title>The Global Catalogue of Microorganisms (GCM) 10K type strain sequencing project: providing services to taxonomists for standard genome sequencing and annotation.</title>
        <authorList>
            <consortium name="The Broad Institute Genomics Platform"/>
            <consortium name="The Broad Institute Genome Sequencing Center for Infectious Disease"/>
            <person name="Wu L."/>
            <person name="Ma J."/>
        </authorList>
    </citation>
    <scope>NUCLEOTIDE SEQUENCE [LARGE SCALE GENOMIC DNA]</scope>
    <source>
        <strain evidence="3">TBRC 1276</strain>
    </source>
</reference>
<dbReference type="EMBL" id="JBHSBI010000059">
    <property type="protein sequence ID" value="MFC4016163.1"/>
    <property type="molecule type" value="Genomic_DNA"/>
</dbReference>
<dbReference type="SUPFAM" id="SSF50370">
    <property type="entry name" value="Ricin B-like lectins"/>
    <property type="match status" value="1"/>
</dbReference>
<dbReference type="RefSeq" id="WP_379535956.1">
    <property type="nucleotide sequence ID" value="NZ_JBHSBI010000059.1"/>
</dbReference>
<keyword evidence="3" id="KW-1185">Reference proteome</keyword>
<accession>A0ABV8GTV1</accession>
<protein>
    <submittedName>
        <fullName evidence="2">RICIN domain-containing protein</fullName>
    </submittedName>
</protein>
<proteinExistence type="predicted"/>
<evidence type="ECO:0000313" key="3">
    <source>
        <dbReference type="Proteomes" id="UP001595851"/>
    </source>
</evidence>
<evidence type="ECO:0000313" key="2">
    <source>
        <dbReference type="EMBL" id="MFC4016163.1"/>
    </source>
</evidence>
<name>A0ABV8GTV1_9ACTN</name>
<dbReference type="InterPro" id="IPR035992">
    <property type="entry name" value="Ricin_B-like_lectins"/>
</dbReference>
<sequence>MVGFAADSARLPRPDLWFGKDIYMVQAGCVYVLVNVNTGTCLDENLGNNWVRAWGRNGGDNQKWVLDREGPGRRWTLQNVASGRFLCPESGDLGSALRTDDDLYLWRITDDEHGDRLCLPQGPSQVVSKREDDSYVWHFEEA</sequence>
<dbReference type="InterPro" id="IPR000772">
    <property type="entry name" value="Ricin_B_lectin"/>
</dbReference>